<evidence type="ECO:0000259" key="11">
    <source>
        <dbReference type="Pfam" id="PF26253"/>
    </source>
</evidence>
<dbReference type="InterPro" id="IPR007855">
    <property type="entry name" value="RDRP"/>
</dbReference>
<keyword evidence="6" id="KW-0943">RNA-mediated gene silencing</keyword>
<dbReference type="PANTHER" id="PTHR23079">
    <property type="entry name" value="RNA-DEPENDENT RNA POLYMERASE"/>
    <property type="match status" value="1"/>
</dbReference>
<feature type="compositionally biased region" description="Acidic residues" evidence="9">
    <location>
        <begin position="1302"/>
        <end position="1312"/>
    </location>
</feature>
<evidence type="ECO:0000256" key="5">
    <source>
        <dbReference type="ARBA" id="ARBA00022884"/>
    </source>
</evidence>
<evidence type="ECO:0000256" key="4">
    <source>
        <dbReference type="ARBA" id="ARBA00022695"/>
    </source>
</evidence>
<comment type="similarity">
    <text evidence="1 8">Belongs to the RdRP family.</text>
</comment>
<evidence type="ECO:0000256" key="7">
    <source>
        <dbReference type="ARBA" id="ARBA00048744"/>
    </source>
</evidence>
<keyword evidence="5 8" id="KW-0694">RNA-binding</keyword>
<feature type="domain" description="RDRP C-terminal head" evidence="11">
    <location>
        <begin position="1087"/>
        <end position="1229"/>
    </location>
</feature>
<accession>A0AA40CCY8</accession>
<dbReference type="PANTHER" id="PTHR23079:SF55">
    <property type="entry name" value="RNA-DIRECTED RNA POLYMERASE"/>
    <property type="match status" value="1"/>
</dbReference>
<dbReference type="InterPro" id="IPR057596">
    <property type="entry name" value="RDRP_core"/>
</dbReference>
<evidence type="ECO:0000256" key="8">
    <source>
        <dbReference type="RuleBase" id="RU363098"/>
    </source>
</evidence>
<evidence type="ECO:0000313" key="13">
    <source>
        <dbReference type="Proteomes" id="UP001175000"/>
    </source>
</evidence>
<dbReference type="Proteomes" id="UP001175000">
    <property type="component" value="Unassembled WGS sequence"/>
</dbReference>
<evidence type="ECO:0000256" key="3">
    <source>
        <dbReference type="ARBA" id="ARBA00022679"/>
    </source>
</evidence>
<gene>
    <name evidence="12" type="ORF">B0T14DRAFT_76308</name>
</gene>
<evidence type="ECO:0000256" key="9">
    <source>
        <dbReference type="SAM" id="MobiDB-lite"/>
    </source>
</evidence>
<dbReference type="GO" id="GO:0031380">
    <property type="term" value="C:nuclear RNA-directed RNA polymerase complex"/>
    <property type="evidence" value="ECO:0007669"/>
    <property type="project" value="TreeGrafter"/>
</dbReference>
<proteinExistence type="inferred from homology"/>
<dbReference type="GO" id="GO:0030422">
    <property type="term" value="P:siRNA processing"/>
    <property type="evidence" value="ECO:0007669"/>
    <property type="project" value="TreeGrafter"/>
</dbReference>
<feature type="domain" description="RDRP core" evidence="10">
    <location>
        <begin position="492"/>
        <end position="1059"/>
    </location>
</feature>
<dbReference type="Pfam" id="PF26253">
    <property type="entry name" value="RdRP_head"/>
    <property type="match status" value="1"/>
</dbReference>
<reference evidence="12" key="1">
    <citation type="submission" date="2023-06" db="EMBL/GenBank/DDBJ databases">
        <title>Genome-scale phylogeny and comparative genomics of the fungal order Sordariales.</title>
        <authorList>
            <consortium name="Lawrence Berkeley National Laboratory"/>
            <person name="Hensen N."/>
            <person name="Bonometti L."/>
            <person name="Westerberg I."/>
            <person name="Brannstrom I.O."/>
            <person name="Guillou S."/>
            <person name="Cros-Aarteil S."/>
            <person name="Calhoun S."/>
            <person name="Haridas S."/>
            <person name="Kuo A."/>
            <person name="Mondo S."/>
            <person name="Pangilinan J."/>
            <person name="Riley R."/>
            <person name="Labutti K."/>
            <person name="Andreopoulos B."/>
            <person name="Lipzen A."/>
            <person name="Chen C."/>
            <person name="Yanf M."/>
            <person name="Daum C."/>
            <person name="Ng V."/>
            <person name="Clum A."/>
            <person name="Steindorff A."/>
            <person name="Ohm R."/>
            <person name="Martin F."/>
            <person name="Silar P."/>
            <person name="Natvig D."/>
            <person name="Lalanne C."/>
            <person name="Gautier V."/>
            <person name="Ament-Velasquez S.L."/>
            <person name="Kruys A."/>
            <person name="Hutchinson M.I."/>
            <person name="Powell A.J."/>
            <person name="Barry K."/>
            <person name="Miller A.N."/>
            <person name="Grigoriev I.V."/>
            <person name="Debuchy R."/>
            <person name="Gladieux P."/>
            <person name="Thoren M.H."/>
            <person name="Johannesson H."/>
        </authorList>
    </citation>
    <scope>NUCLEOTIDE SEQUENCE</scope>
    <source>
        <strain evidence="12">CBS 606.72</strain>
    </source>
</reference>
<name>A0AA40CCY8_9PEZI</name>
<dbReference type="EMBL" id="JAULSU010000001">
    <property type="protein sequence ID" value="KAK0633635.1"/>
    <property type="molecule type" value="Genomic_DNA"/>
</dbReference>
<evidence type="ECO:0000256" key="6">
    <source>
        <dbReference type="ARBA" id="ARBA00023158"/>
    </source>
</evidence>
<keyword evidence="2 8" id="KW-0696">RNA-directed RNA polymerase</keyword>
<feature type="region of interest" description="Disordered" evidence="9">
    <location>
        <begin position="16"/>
        <end position="61"/>
    </location>
</feature>
<feature type="region of interest" description="Disordered" evidence="9">
    <location>
        <begin position="1382"/>
        <end position="1413"/>
    </location>
</feature>
<evidence type="ECO:0000256" key="2">
    <source>
        <dbReference type="ARBA" id="ARBA00022484"/>
    </source>
</evidence>
<sequence>MIPDFVKTLCEAAVESAPEPRTSVTPGGPRVQSSRRPAPRPCQRRNGYRYGNSVRNDEPPPLAPIPGFPIVATIPAGWRTRQSAMLVLKDIKQSTTTQDIYLSLKDYGQIVRIELDERRSTRTARVRFEPPPHSVSFFNQGKCRIQGDRSYWAWIEFPRQADGEQQMRTPLGNACPEMTALDLSSIAFGFMLEPTVFMNKATVIAPAGDTLSTLSIDFKRKKLLVNFRARAGQKSKVRRYKLEINFENVKKMHRVDNGGRAGLVMALNNPPVAYRMRGELDKTFQEGRLSWGDREIWMRCTEISKVNDRTLGALSLQDDHRVIDFGRWTTYWFEIDARSAEFMSDIAISLRDWNLESLDGTLTKTPDRNPQLWALLDQAEGPVSTGDDLLSLYKPAPVHLPFDVRYQLEVCISHGILNEHNISEPFISKLADLAQVKVLEYNRARLILEYAADQGKRIYSPMELLEDESALKYIPTVGRLPDHCALVRKVAITPTKMYFNTPTVETTNRVIRQYKPLQDNFLRIQFTDEVGKINGCEDDRDDRIYVRAFRVLSKGIKMGSVEWKFLAFGNSQIRESGAYLFCETEDVTCESIRNWMGRLSEIKVVAKYAARLGQCFSTTRPISKNTVPGIFRIKDVEKGKYCFTDGVGKISSLLAGMIAQDWNISPPPSAVQFRMGGCKGVLVVWPEVTGLGVHIRKSQEKFLAEYNGLEIIRCSQYASAALNRQTISILSCLGVPTQVFVDMMSEQLANYDAAMLDPAKAAGLLSRFVDENQTTKTIEEMVLNGFMQSQEPFVLALLKLWRSSSIKAMKEKARLIVEKGAFVLGGVDETNTLRGYSNSTSDRDRQVGNDFLPEIFLQVPDPEDKTEYKVVTGLCLVGRNPSLHPGDIRVVRAVDSPKLRHIRDVVIFPRNGDRDIPSQCSGGDLDGDDFFVVWDERLLPKEWSYPPMDYTPLPPVVEERDVAADALKHFFVLYMKHNNLPLIAHAHLATADSEEQGAKSSKCLNLAKLHSHAVDYVKTGVPADWDRKLEPRKWPHFMEKSHRNSYHSTTALGQLYDMVQKEVFDVNEDYKKPFDDRILKRYKLPNELLKKARRLKTQYDIAMRRVMAQLEIGTEFELWTGFVMSKPRYDSSYKVQEKVGQEAYSLKKLFRDLCIKEAGVTGGPHDIENFGPFVAAMYRVTWEEVQIALHEARQPHVRPDGNIAKRRIRARSMPLISFPWLFDGVLGEIAGGMAAEQKRARLVHLGVPQPRAKQSVPVMINELNTNGLDLDTYDESMSYTRMDDGQLIHRGEILHLFHHDDDDDEYWGSDEAPEPKAPQSPEALKPEEPVAEVDLIDLSDETEIWRAVDQIISPPASRGYLDDPAQLVDMRGDCGLLMDTAPPEIDTSGELSSSGFEDLGSGTVTSAEESEVEETIMIETQEAPWERLLSAAAPAK</sequence>
<keyword evidence="3 8" id="KW-0808">Transferase</keyword>
<dbReference type="Pfam" id="PF05183">
    <property type="entry name" value="RdRP"/>
    <property type="match status" value="1"/>
</dbReference>
<comment type="catalytic activity">
    <reaction evidence="7 8">
        <text>RNA(n) + a ribonucleoside 5'-triphosphate = RNA(n+1) + diphosphate</text>
        <dbReference type="Rhea" id="RHEA:21248"/>
        <dbReference type="Rhea" id="RHEA-COMP:14527"/>
        <dbReference type="Rhea" id="RHEA-COMP:17342"/>
        <dbReference type="ChEBI" id="CHEBI:33019"/>
        <dbReference type="ChEBI" id="CHEBI:61557"/>
        <dbReference type="ChEBI" id="CHEBI:140395"/>
        <dbReference type="EC" id="2.7.7.48"/>
    </reaction>
</comment>
<keyword evidence="13" id="KW-1185">Reference proteome</keyword>
<protein>
    <recommendedName>
        <fullName evidence="8">RNA-dependent RNA polymerase</fullName>
        <ecNumber evidence="8">2.7.7.48</ecNumber>
    </recommendedName>
</protein>
<dbReference type="GO" id="GO:0003968">
    <property type="term" value="F:RNA-directed RNA polymerase activity"/>
    <property type="evidence" value="ECO:0007669"/>
    <property type="project" value="UniProtKB-KW"/>
</dbReference>
<organism evidence="12 13">
    <name type="scientific">Immersiella caudata</name>
    <dbReference type="NCBI Taxonomy" id="314043"/>
    <lineage>
        <taxon>Eukaryota</taxon>
        <taxon>Fungi</taxon>
        <taxon>Dikarya</taxon>
        <taxon>Ascomycota</taxon>
        <taxon>Pezizomycotina</taxon>
        <taxon>Sordariomycetes</taxon>
        <taxon>Sordariomycetidae</taxon>
        <taxon>Sordariales</taxon>
        <taxon>Lasiosphaeriaceae</taxon>
        <taxon>Immersiella</taxon>
    </lineage>
</organism>
<dbReference type="EC" id="2.7.7.48" evidence="8"/>
<evidence type="ECO:0000313" key="12">
    <source>
        <dbReference type="EMBL" id="KAK0633635.1"/>
    </source>
</evidence>
<evidence type="ECO:0000259" key="10">
    <source>
        <dbReference type="Pfam" id="PF05183"/>
    </source>
</evidence>
<comment type="caution">
    <text evidence="12">The sequence shown here is derived from an EMBL/GenBank/DDBJ whole genome shotgun (WGS) entry which is preliminary data.</text>
</comment>
<dbReference type="InterPro" id="IPR058752">
    <property type="entry name" value="RDRP_C_head"/>
</dbReference>
<keyword evidence="4 8" id="KW-0548">Nucleotidyltransferase</keyword>
<evidence type="ECO:0000256" key="1">
    <source>
        <dbReference type="ARBA" id="ARBA00005762"/>
    </source>
</evidence>
<dbReference type="GO" id="GO:0003723">
    <property type="term" value="F:RNA binding"/>
    <property type="evidence" value="ECO:0007669"/>
    <property type="project" value="UniProtKB-KW"/>
</dbReference>
<feature type="region of interest" description="Disordered" evidence="9">
    <location>
        <begin position="1302"/>
        <end position="1328"/>
    </location>
</feature>